<dbReference type="Gene3D" id="2.60.120.260">
    <property type="entry name" value="Galactose-binding domain-like"/>
    <property type="match status" value="1"/>
</dbReference>
<dbReference type="PANTHER" id="PTHR34142">
    <property type="entry name" value="ENDO-BETA-1,4-GLUCANASE A"/>
    <property type="match status" value="1"/>
</dbReference>
<gene>
    <name evidence="7" type="ORF">MUN88_01900</name>
</gene>
<dbReference type="InterPro" id="IPR017853">
    <property type="entry name" value="GH"/>
</dbReference>
<dbReference type="Pfam" id="PF21253">
    <property type="entry name" value="Mann_GBD_bact"/>
    <property type="match status" value="1"/>
</dbReference>
<dbReference type="EMBL" id="CP095072">
    <property type="protein sequence ID" value="UOQ48919.1"/>
    <property type="molecule type" value="Genomic_DNA"/>
</dbReference>
<evidence type="ECO:0000256" key="3">
    <source>
        <dbReference type="ARBA" id="ARBA00023295"/>
    </source>
</evidence>
<comment type="similarity">
    <text evidence="1 4">Belongs to the glycosyl hydrolase 5 (cellulase A) family.</text>
</comment>
<dbReference type="SUPFAM" id="SSF51445">
    <property type="entry name" value="(Trans)glycosidases"/>
    <property type="match status" value="1"/>
</dbReference>
<proteinExistence type="inferred from homology"/>
<evidence type="ECO:0000259" key="6">
    <source>
        <dbReference type="Pfam" id="PF21253"/>
    </source>
</evidence>
<dbReference type="Pfam" id="PF00150">
    <property type="entry name" value="Cellulase"/>
    <property type="match status" value="1"/>
</dbReference>
<organism evidence="7 8">
    <name type="scientific">Gracilibacillus caseinilyticus</name>
    <dbReference type="NCBI Taxonomy" id="2932256"/>
    <lineage>
        <taxon>Bacteria</taxon>
        <taxon>Bacillati</taxon>
        <taxon>Bacillota</taxon>
        <taxon>Bacilli</taxon>
        <taxon>Bacillales</taxon>
        <taxon>Bacillaceae</taxon>
        <taxon>Gracilibacillus</taxon>
    </lineage>
</organism>
<keyword evidence="8" id="KW-1185">Reference proteome</keyword>
<name>A0ABY4EXA9_9BACI</name>
<evidence type="ECO:0000313" key="8">
    <source>
        <dbReference type="Proteomes" id="UP000831782"/>
    </source>
</evidence>
<dbReference type="InterPro" id="IPR001547">
    <property type="entry name" value="Glyco_hydro_5"/>
</dbReference>
<feature type="domain" description="Glycoside hydrolase family 5" evidence="5">
    <location>
        <begin position="44"/>
        <end position="286"/>
    </location>
</feature>
<dbReference type="SUPFAM" id="SSF49785">
    <property type="entry name" value="Galactose-binding domain-like"/>
    <property type="match status" value="1"/>
</dbReference>
<accession>A0ABY4EXA9</accession>
<dbReference type="RefSeq" id="WP_244720181.1">
    <property type="nucleotide sequence ID" value="NZ_CP095072.1"/>
</dbReference>
<dbReference type="GO" id="GO:0016787">
    <property type="term" value="F:hydrolase activity"/>
    <property type="evidence" value="ECO:0007669"/>
    <property type="project" value="UniProtKB-KW"/>
</dbReference>
<evidence type="ECO:0000256" key="4">
    <source>
        <dbReference type="RuleBase" id="RU361153"/>
    </source>
</evidence>
<dbReference type="InterPro" id="IPR008979">
    <property type="entry name" value="Galactose-bd-like_sf"/>
</dbReference>
<evidence type="ECO:0000313" key="7">
    <source>
        <dbReference type="EMBL" id="UOQ48919.1"/>
    </source>
</evidence>
<sequence length="490" mass="53890">MKTIKKRSFLCLSFILLISTFFFIFTPKMQAETGFYVSDNKLYDATGEPFVMRGVNHAHSWYKGDSASAIPAIAETGANTVRIVLSDGSQYTRDDIETVKNLLSIAEENNLIAVLEVHDATGSDNINTLNSAVNYWIDLKDAIIGKEDKVIINIANEWYGTWDGSEWANGYKQAIPKLREAGLDHTLIVDSAGWGQYPESIHNYGQEVLNADPLKNTMFSIHMYEYAGGDSATIKANIDNVINQNLALIIGEFGHKHTDGDVDEDTILSYANQKNVGWLAWSWKGNGSEWDYLDLSNDWNGNNLTTWGNRIVNGSNGIKATSTISPVFESGNGGDVGESEEILYDFETSTQNWSGVNLSAGPWHVNGWAKSGNHSLKADISLSSNSEHYLSLTKNNDFSGKSQLKATVKHANWGNIGDGLRAKLYVKSGPDWKWSDNGSVLINSSNSKTLSLDLSNVPNLNNIKEIGVQFISSGNSSVQTAVYVDKVTIE</sequence>
<dbReference type="Gene3D" id="3.20.20.80">
    <property type="entry name" value="Glycosidases"/>
    <property type="match status" value="1"/>
</dbReference>
<feature type="domain" description="Mannanase galactose-binding" evidence="6">
    <location>
        <begin position="344"/>
        <end position="486"/>
    </location>
</feature>
<reference evidence="7 8" key="1">
    <citation type="submission" date="2022-04" db="EMBL/GenBank/DDBJ databases">
        <title>Gracilibacillus sp. isolated from saltern.</title>
        <authorList>
            <person name="Won M."/>
            <person name="Lee C.-M."/>
            <person name="Woen H.-Y."/>
            <person name="Kwon S.-W."/>
        </authorList>
    </citation>
    <scope>NUCLEOTIDE SEQUENCE [LARGE SCALE GENOMIC DNA]</scope>
    <source>
        <strain evidence="7 8">SSWR10-1</strain>
    </source>
</reference>
<evidence type="ECO:0000256" key="1">
    <source>
        <dbReference type="ARBA" id="ARBA00005641"/>
    </source>
</evidence>
<dbReference type="InterPro" id="IPR049475">
    <property type="entry name" value="Mann_GBD_bact"/>
</dbReference>
<keyword evidence="3 4" id="KW-0326">Glycosidase</keyword>
<keyword evidence="2 4" id="KW-0378">Hydrolase</keyword>
<dbReference type="PANTHER" id="PTHR34142:SF1">
    <property type="entry name" value="GLYCOSIDE HYDROLASE FAMILY 5 DOMAIN-CONTAINING PROTEIN"/>
    <property type="match status" value="1"/>
</dbReference>
<dbReference type="Proteomes" id="UP000831782">
    <property type="component" value="Chromosome"/>
</dbReference>
<protein>
    <submittedName>
        <fullName evidence="7">Glycoside hydrolase family 5 protein</fullName>
    </submittedName>
</protein>
<evidence type="ECO:0000256" key="2">
    <source>
        <dbReference type="ARBA" id="ARBA00022801"/>
    </source>
</evidence>
<evidence type="ECO:0000259" key="5">
    <source>
        <dbReference type="Pfam" id="PF00150"/>
    </source>
</evidence>